<keyword evidence="6 7" id="KW-0472">Membrane</keyword>
<dbReference type="EMBL" id="JAZBJZ010000003">
    <property type="protein sequence ID" value="MEE3715429.1"/>
    <property type="molecule type" value="Genomic_DNA"/>
</dbReference>
<dbReference type="InterPro" id="IPR032816">
    <property type="entry name" value="VTT_dom"/>
</dbReference>
<feature type="transmembrane region" description="Helical" evidence="7">
    <location>
        <begin position="57"/>
        <end position="79"/>
    </location>
</feature>
<name>A0AAW9PUS5_9CYAN</name>
<reference evidence="9" key="1">
    <citation type="submission" date="2024-01" db="EMBL/GenBank/DDBJ databases">
        <title>Bank of Algae and Cyanobacteria of the Azores (BACA) strain genomes.</title>
        <authorList>
            <person name="Luz R."/>
            <person name="Cordeiro R."/>
            <person name="Fonseca A."/>
            <person name="Goncalves V."/>
        </authorList>
    </citation>
    <scope>NUCLEOTIDE SEQUENCE</scope>
    <source>
        <strain evidence="9">BACA0141</strain>
    </source>
</reference>
<dbReference type="GO" id="GO:0005886">
    <property type="term" value="C:plasma membrane"/>
    <property type="evidence" value="ECO:0007669"/>
    <property type="project" value="UniProtKB-SubCell"/>
</dbReference>
<feature type="transmembrane region" description="Helical" evidence="7">
    <location>
        <begin position="12"/>
        <end position="37"/>
    </location>
</feature>
<evidence type="ECO:0000256" key="5">
    <source>
        <dbReference type="ARBA" id="ARBA00022989"/>
    </source>
</evidence>
<keyword evidence="10" id="KW-1185">Reference proteome</keyword>
<evidence type="ECO:0000256" key="6">
    <source>
        <dbReference type="ARBA" id="ARBA00023136"/>
    </source>
</evidence>
<dbReference type="InterPro" id="IPR032818">
    <property type="entry name" value="DedA-like"/>
</dbReference>
<evidence type="ECO:0000256" key="1">
    <source>
        <dbReference type="ARBA" id="ARBA00004651"/>
    </source>
</evidence>
<gene>
    <name evidence="9" type="ORF">V2H45_01570</name>
</gene>
<dbReference type="PANTHER" id="PTHR30353">
    <property type="entry name" value="INNER MEMBRANE PROTEIN DEDA-RELATED"/>
    <property type="match status" value="1"/>
</dbReference>
<evidence type="ECO:0000259" key="8">
    <source>
        <dbReference type="Pfam" id="PF09335"/>
    </source>
</evidence>
<sequence>MNFDLPALIKSLGFFGGHFIVWGIIFAESGLFIGFFLPGDSLLFTAGFLASQNYLNIWLLAVGCFICAVLGDNVGYATGSRFGRKLFQKEESRFFHKENLVKAQNFYVKHGKKTIILARFLPVVRTFAPIVAGIGKMHYATFFRYNLIGGFGWTIGLTFAGFWLGKLIPDVDKYLLPIVLGIIVISIAPSLIHLFQERKTKPQAPPSDRASEPED</sequence>
<dbReference type="Pfam" id="PF09335">
    <property type="entry name" value="VTT_dom"/>
    <property type="match status" value="1"/>
</dbReference>
<evidence type="ECO:0000256" key="7">
    <source>
        <dbReference type="RuleBase" id="RU367016"/>
    </source>
</evidence>
<evidence type="ECO:0000256" key="3">
    <source>
        <dbReference type="ARBA" id="ARBA00022475"/>
    </source>
</evidence>
<feature type="transmembrane region" description="Helical" evidence="7">
    <location>
        <begin position="174"/>
        <end position="195"/>
    </location>
</feature>
<evidence type="ECO:0000256" key="4">
    <source>
        <dbReference type="ARBA" id="ARBA00022692"/>
    </source>
</evidence>
<feature type="transmembrane region" description="Helical" evidence="7">
    <location>
        <begin position="145"/>
        <end position="168"/>
    </location>
</feature>
<keyword evidence="4 7" id="KW-0812">Transmembrane</keyword>
<dbReference type="PANTHER" id="PTHR30353:SF0">
    <property type="entry name" value="TRANSMEMBRANE PROTEIN"/>
    <property type="match status" value="1"/>
</dbReference>
<protein>
    <submittedName>
        <fullName evidence="9">VTT domain-containing protein</fullName>
    </submittedName>
</protein>
<dbReference type="RefSeq" id="WP_330481850.1">
    <property type="nucleotide sequence ID" value="NZ_JAZBJZ010000003.1"/>
</dbReference>
<organism evidence="9 10">
    <name type="scientific">Tumidithrix elongata BACA0141</name>
    <dbReference type="NCBI Taxonomy" id="2716417"/>
    <lineage>
        <taxon>Bacteria</taxon>
        <taxon>Bacillati</taxon>
        <taxon>Cyanobacteriota</taxon>
        <taxon>Cyanophyceae</taxon>
        <taxon>Pseudanabaenales</taxon>
        <taxon>Pseudanabaenaceae</taxon>
        <taxon>Tumidithrix</taxon>
        <taxon>Tumidithrix elongata</taxon>
    </lineage>
</organism>
<accession>A0AAW9PUS5</accession>
<proteinExistence type="inferred from homology"/>
<keyword evidence="5 7" id="KW-1133">Transmembrane helix</keyword>
<evidence type="ECO:0000313" key="9">
    <source>
        <dbReference type="EMBL" id="MEE3715429.1"/>
    </source>
</evidence>
<dbReference type="AlphaFoldDB" id="A0AAW9PUS5"/>
<comment type="caution">
    <text evidence="9">The sequence shown here is derived from an EMBL/GenBank/DDBJ whole genome shotgun (WGS) entry which is preliminary data.</text>
</comment>
<evidence type="ECO:0000256" key="2">
    <source>
        <dbReference type="ARBA" id="ARBA00010792"/>
    </source>
</evidence>
<comment type="similarity">
    <text evidence="2 7">Belongs to the DedA family.</text>
</comment>
<feature type="domain" description="VTT" evidence="8">
    <location>
        <begin position="37"/>
        <end position="161"/>
    </location>
</feature>
<comment type="subcellular location">
    <subcellularLocation>
        <location evidence="1 7">Cell membrane</location>
        <topology evidence="1 7">Multi-pass membrane protein</topology>
    </subcellularLocation>
</comment>
<evidence type="ECO:0000313" key="10">
    <source>
        <dbReference type="Proteomes" id="UP001333818"/>
    </source>
</evidence>
<keyword evidence="3 7" id="KW-1003">Cell membrane</keyword>
<dbReference type="Proteomes" id="UP001333818">
    <property type="component" value="Unassembled WGS sequence"/>
</dbReference>